<dbReference type="InterPro" id="IPR020845">
    <property type="entry name" value="AMP-binding_CS"/>
</dbReference>
<accession>A0AAW5S4Y6</accession>
<proteinExistence type="predicted"/>
<dbReference type="Pfam" id="PF13193">
    <property type="entry name" value="AMP-binding_C"/>
    <property type="match status" value="1"/>
</dbReference>
<dbReference type="PROSITE" id="PS00455">
    <property type="entry name" value="AMP_BINDING"/>
    <property type="match status" value="1"/>
</dbReference>
<gene>
    <name evidence="4" type="ORF">BST19_20495</name>
    <name evidence="3" type="ORF">H7I91_12110</name>
</gene>
<evidence type="ECO:0000259" key="2">
    <source>
        <dbReference type="Pfam" id="PF13193"/>
    </source>
</evidence>
<feature type="domain" description="AMP-dependent synthetase/ligase" evidence="1">
    <location>
        <begin position="10"/>
        <end position="328"/>
    </location>
</feature>
<name>A0AAW5S4Y6_MYCBC</name>
<evidence type="ECO:0000259" key="1">
    <source>
        <dbReference type="Pfam" id="PF00501"/>
    </source>
</evidence>
<dbReference type="Pfam" id="PF00501">
    <property type="entry name" value="AMP-binding"/>
    <property type="match status" value="1"/>
</dbReference>
<keyword evidence="5" id="KW-1185">Reference proteome</keyword>
<dbReference type="SUPFAM" id="SSF56801">
    <property type="entry name" value="Acetyl-CoA synthetase-like"/>
    <property type="match status" value="1"/>
</dbReference>
<evidence type="ECO:0000313" key="3">
    <source>
        <dbReference type="EMBL" id="MCV6990030.1"/>
    </source>
</evidence>
<dbReference type="RefSeq" id="WP_023860740.1">
    <property type="nucleotide sequence ID" value="NZ_JACKTG010000032.1"/>
</dbReference>
<reference evidence="3" key="2">
    <citation type="submission" date="2020-07" db="EMBL/GenBank/DDBJ databases">
        <authorList>
            <person name="Pettersson B.M.F."/>
            <person name="Behra P.R.K."/>
            <person name="Ramesh M."/>
            <person name="Das S."/>
            <person name="Dasgupta S."/>
            <person name="Kirsebom L.A."/>
        </authorList>
    </citation>
    <scope>NUCLEOTIDE SEQUENCE</scope>
    <source>
        <strain evidence="3">DSM 45439</strain>
    </source>
</reference>
<keyword evidence="3" id="KW-0436">Ligase</keyword>
<evidence type="ECO:0000313" key="5">
    <source>
        <dbReference type="Proteomes" id="UP000192293"/>
    </source>
</evidence>
<dbReference type="Gene3D" id="3.40.50.12780">
    <property type="entry name" value="N-terminal domain of ligase-like"/>
    <property type="match status" value="1"/>
</dbReference>
<feature type="domain" description="AMP-binding enzyme C-terminal" evidence="2">
    <location>
        <begin position="386"/>
        <end position="462"/>
    </location>
</feature>
<dbReference type="EMBL" id="MVHL01000039">
    <property type="protein sequence ID" value="ORA45130.1"/>
    <property type="molecule type" value="Genomic_DNA"/>
</dbReference>
<reference evidence="4 5" key="1">
    <citation type="submission" date="2017-02" db="EMBL/GenBank/DDBJ databases">
        <title>The new phylogeny of genus Mycobacterium.</title>
        <authorList>
            <person name="Tortoli E."/>
            <person name="Trovato A."/>
            <person name="Cirillo D.M."/>
        </authorList>
    </citation>
    <scope>NUCLEOTIDE SEQUENCE [LARGE SCALE GENOMIC DNA]</scope>
    <source>
        <strain evidence="4 5">DSM 45439</strain>
    </source>
</reference>
<dbReference type="PANTHER" id="PTHR43201:SF32">
    <property type="entry name" value="2-SUCCINYLBENZOATE--COA LIGASE, CHLOROPLASTIC_PEROXISOMAL"/>
    <property type="match status" value="1"/>
</dbReference>
<dbReference type="AlphaFoldDB" id="A0AAW5S4Y6"/>
<dbReference type="GO" id="GO:0006631">
    <property type="term" value="P:fatty acid metabolic process"/>
    <property type="evidence" value="ECO:0007669"/>
    <property type="project" value="TreeGrafter"/>
</dbReference>
<dbReference type="InterPro" id="IPR000873">
    <property type="entry name" value="AMP-dep_synth/lig_dom"/>
</dbReference>
<dbReference type="PANTHER" id="PTHR43201">
    <property type="entry name" value="ACYL-COA SYNTHETASE"/>
    <property type="match status" value="1"/>
</dbReference>
<dbReference type="CDD" id="cd04433">
    <property type="entry name" value="AFD_class_I"/>
    <property type="match status" value="1"/>
</dbReference>
<dbReference type="EMBL" id="JACKTG010000032">
    <property type="protein sequence ID" value="MCV6990030.1"/>
    <property type="molecule type" value="Genomic_DNA"/>
</dbReference>
<sequence length="493" mass="52207">MTWLERICAVHQSSERPAVIGDAGPVSGRDLIGQAVAGADLLVDLDVPAGQPIPALLTTNARALALLLGGAAANRPLAPLGPRMTAVELAEIVRRSGSSVLLTEAAFAETARQVADAVGIRAIPIPSLPVSRRPPHPEPGSTSIFLHTAGTTGVPKRVPLSDLVLDARSTLLRRLIGIGPDDRYATGSPLHHIGGLGNVLVALTAGAAVICTTKFSFDWWRNLTRFGATHCLLVPTMIEMLLSEGLLDAVPLKTLIYGAAPITVDTLRRVLEVVPDVAMVSLYGQTEGSPISSLGPDDHRWAAAKDPDVLSTVGRPVTGLRLRIDEPDRAGVGEVFAAAAHLSVQDADGWLHTGDLGVVDADGYLHLRGRRHDMVVRGGENIYPLEVENVLSAHPAVAAVGVVGVPETRLGETLAAFIVPMNSAHPPRPEELGAFARLKLAGFKIPQYWYAVAELPLNSAGKVSRAALRASHLERQHKRVPVGYREARGQDGE</sequence>
<dbReference type="Gene3D" id="3.30.300.30">
    <property type="match status" value="1"/>
</dbReference>
<dbReference type="Proteomes" id="UP001207588">
    <property type="component" value="Unassembled WGS sequence"/>
</dbReference>
<dbReference type="GO" id="GO:0031956">
    <property type="term" value="F:medium-chain fatty acid-CoA ligase activity"/>
    <property type="evidence" value="ECO:0007669"/>
    <property type="project" value="TreeGrafter"/>
</dbReference>
<reference evidence="3" key="3">
    <citation type="journal article" date="2022" name="BMC Genomics">
        <title>Comparative genome analysis of mycobacteria focusing on tRNA and non-coding RNA.</title>
        <authorList>
            <person name="Behra P.R.K."/>
            <person name="Pettersson B.M.F."/>
            <person name="Ramesh M."/>
            <person name="Das S."/>
            <person name="Dasgupta S."/>
            <person name="Kirsebom L.A."/>
        </authorList>
    </citation>
    <scope>NUCLEOTIDE SEQUENCE</scope>
    <source>
        <strain evidence="3">DSM 45439</strain>
    </source>
</reference>
<comment type="caution">
    <text evidence="3">The sequence shown here is derived from an EMBL/GenBank/DDBJ whole genome shotgun (WGS) entry which is preliminary data.</text>
</comment>
<protein>
    <submittedName>
        <fullName evidence="4">Acyl-CoA synthetase</fullName>
    </submittedName>
    <submittedName>
        <fullName evidence="3">Long-chain fatty acid--CoA ligase</fullName>
    </submittedName>
</protein>
<organism evidence="3 6">
    <name type="scientific">Mycobacterium bouchedurhonense</name>
    <dbReference type="NCBI Taxonomy" id="701041"/>
    <lineage>
        <taxon>Bacteria</taxon>
        <taxon>Bacillati</taxon>
        <taxon>Actinomycetota</taxon>
        <taxon>Actinomycetes</taxon>
        <taxon>Mycobacteriales</taxon>
        <taxon>Mycobacteriaceae</taxon>
        <taxon>Mycobacterium</taxon>
        <taxon>Mycobacterium avium complex (MAC)</taxon>
    </lineage>
</organism>
<evidence type="ECO:0000313" key="4">
    <source>
        <dbReference type="EMBL" id="ORA45130.1"/>
    </source>
</evidence>
<dbReference type="Proteomes" id="UP000192293">
    <property type="component" value="Unassembled WGS sequence"/>
</dbReference>
<dbReference type="InterPro" id="IPR025110">
    <property type="entry name" value="AMP-bd_C"/>
</dbReference>
<dbReference type="InterPro" id="IPR042099">
    <property type="entry name" value="ANL_N_sf"/>
</dbReference>
<evidence type="ECO:0000313" key="6">
    <source>
        <dbReference type="Proteomes" id="UP001207588"/>
    </source>
</evidence>
<dbReference type="InterPro" id="IPR045851">
    <property type="entry name" value="AMP-bd_C_sf"/>
</dbReference>